<reference evidence="1" key="1">
    <citation type="submission" date="2021-02" db="EMBL/GenBank/DDBJ databases">
        <authorList>
            <person name="Dougan E. K."/>
            <person name="Rhodes N."/>
            <person name="Thang M."/>
            <person name="Chan C."/>
        </authorList>
    </citation>
    <scope>NUCLEOTIDE SEQUENCE</scope>
</reference>
<comment type="caution">
    <text evidence="1">The sequence shown here is derived from an EMBL/GenBank/DDBJ whole genome shotgun (WGS) entry which is preliminary data.</text>
</comment>
<protein>
    <submittedName>
        <fullName evidence="1">Uncharacterized protein</fullName>
    </submittedName>
</protein>
<proteinExistence type="predicted"/>
<accession>A0A812QLG1</accession>
<sequence length="509" mass="56527">MAGEILSKPLAVAGELKSLLGRCSPGRAFHGESGKDGLQAESYRPLMLAWPLPLRQEGHHACQKALEVLVPVTSPTEALLVARCRLVVQLCVSAPERVWDMFEAALMRDVPWARDLLYATRQVWRSTYIPGELITGGFRQAVRTNSRALLKACKRVSQHGTLLRALKAHWATNKESLAHSQPLVEARARPPPAWKCHVCPETRPTKHALSVHLHRTHGVVSESMSFIVDTVCRWCLRDFHSTTRLRYHIEHTPRCRCGLRHVVGPIYVAGTATKRVGAAGHLRVPPLQTAGPLLPTPLQRQAADEDRYATEAELQAELQRWVELEAAAGDTVPQVPAPAVAEHFSQSAPCPAVARAPVEATAAGWKEWRSITDDMAAPSPLWSGLQGHRLWRLSFSLAPFLPLWAMCAHMEWWSRPFVEAARPLRMEAQRGRRLLLLKGTSVKAIRTVFAAVDKRVVLHDVRWEGRSFVLASLRLDAVAAFHSELRRGLLASHAKTVQMAALHQSLPSP</sequence>
<dbReference type="EMBL" id="CAJNDS010002252">
    <property type="protein sequence ID" value="CAE7393074.1"/>
    <property type="molecule type" value="Genomic_DNA"/>
</dbReference>
<dbReference type="AlphaFoldDB" id="A0A812QLG1"/>
<name>A0A812QLG1_9DINO</name>
<evidence type="ECO:0000313" key="1">
    <source>
        <dbReference type="EMBL" id="CAE7393074.1"/>
    </source>
</evidence>
<keyword evidence="2" id="KW-1185">Reference proteome</keyword>
<organism evidence="1 2">
    <name type="scientific">Symbiodinium natans</name>
    <dbReference type="NCBI Taxonomy" id="878477"/>
    <lineage>
        <taxon>Eukaryota</taxon>
        <taxon>Sar</taxon>
        <taxon>Alveolata</taxon>
        <taxon>Dinophyceae</taxon>
        <taxon>Suessiales</taxon>
        <taxon>Symbiodiniaceae</taxon>
        <taxon>Symbiodinium</taxon>
    </lineage>
</organism>
<dbReference type="Proteomes" id="UP000604046">
    <property type="component" value="Unassembled WGS sequence"/>
</dbReference>
<gene>
    <name evidence="1" type="ORF">SNAT2548_LOCUS21422</name>
</gene>
<evidence type="ECO:0000313" key="2">
    <source>
        <dbReference type="Proteomes" id="UP000604046"/>
    </source>
</evidence>
<dbReference type="OrthoDB" id="10692063at2759"/>